<dbReference type="AlphaFoldDB" id="A0A0C7NZE1"/>
<protein>
    <submittedName>
        <fullName evidence="3">Phosphoribosyltransferase</fullName>
        <ecNumber evidence="3">2.4.2.7</ecNumber>
    </submittedName>
</protein>
<dbReference type="HOGENOM" id="CLU_054549_1_1_0"/>
<dbReference type="InterPro" id="IPR029057">
    <property type="entry name" value="PRTase-like"/>
</dbReference>
<feature type="transmembrane region" description="Helical" evidence="2">
    <location>
        <begin position="108"/>
        <end position="126"/>
    </location>
</feature>
<dbReference type="PANTHER" id="PTHR47505">
    <property type="entry name" value="DNA UTILIZATION PROTEIN YHGH"/>
    <property type="match status" value="1"/>
</dbReference>
<comment type="similarity">
    <text evidence="1">Belongs to the ComF/GntX family.</text>
</comment>
<keyword evidence="3" id="KW-0328">Glycosyltransferase</keyword>
<dbReference type="STRING" id="1006576.DTL3_0026"/>
<dbReference type="EC" id="2.4.2.7" evidence="3"/>
<keyword evidence="3" id="KW-0808">Transferase</keyword>
<evidence type="ECO:0000256" key="1">
    <source>
        <dbReference type="ARBA" id="ARBA00008007"/>
    </source>
</evidence>
<accession>A0A0C7NZE1</accession>
<dbReference type="GO" id="GO:0003999">
    <property type="term" value="F:adenine phosphoribosyltransferase activity"/>
    <property type="evidence" value="ECO:0007669"/>
    <property type="project" value="UniProtKB-EC"/>
</dbReference>
<organism evidence="3 4">
    <name type="scientific">Defluviitoga tunisiensis</name>
    <dbReference type="NCBI Taxonomy" id="1006576"/>
    <lineage>
        <taxon>Bacteria</taxon>
        <taxon>Thermotogati</taxon>
        <taxon>Thermotogota</taxon>
        <taxon>Thermotogae</taxon>
        <taxon>Petrotogales</taxon>
        <taxon>Petrotogaceae</taxon>
        <taxon>Defluviitoga</taxon>
    </lineage>
</organism>
<dbReference type="SUPFAM" id="SSF53271">
    <property type="entry name" value="PRTase-like"/>
    <property type="match status" value="1"/>
</dbReference>
<evidence type="ECO:0000256" key="2">
    <source>
        <dbReference type="SAM" id="Phobius"/>
    </source>
</evidence>
<dbReference type="Proteomes" id="UP000032809">
    <property type="component" value="Chromosome I"/>
</dbReference>
<dbReference type="Gene3D" id="3.40.50.2020">
    <property type="match status" value="1"/>
</dbReference>
<name>A0A0C7NZE1_DEFTU</name>
<dbReference type="RefSeq" id="WP_045086999.1">
    <property type="nucleotide sequence ID" value="NZ_LN824141.1"/>
</dbReference>
<dbReference type="PANTHER" id="PTHR47505:SF1">
    <property type="entry name" value="DNA UTILIZATION PROTEIN YHGH"/>
    <property type="match status" value="1"/>
</dbReference>
<evidence type="ECO:0000313" key="3">
    <source>
        <dbReference type="EMBL" id="CEP77360.1"/>
    </source>
</evidence>
<evidence type="ECO:0000313" key="4">
    <source>
        <dbReference type="Proteomes" id="UP000032809"/>
    </source>
</evidence>
<dbReference type="KEGG" id="dtn:DTL3_0026"/>
<reference evidence="4" key="1">
    <citation type="submission" date="2014-11" db="EMBL/GenBank/DDBJ databases">
        <authorList>
            <person name="Wibberg D."/>
        </authorList>
    </citation>
    <scope>NUCLEOTIDE SEQUENCE [LARGE SCALE GENOMIC DNA]</scope>
    <source>
        <strain evidence="4">L3</strain>
    </source>
</reference>
<keyword evidence="2" id="KW-0472">Membrane</keyword>
<dbReference type="CDD" id="cd06223">
    <property type="entry name" value="PRTases_typeI"/>
    <property type="match status" value="1"/>
</dbReference>
<keyword evidence="4" id="KW-1185">Reference proteome</keyword>
<dbReference type="InterPro" id="IPR000836">
    <property type="entry name" value="PRTase_dom"/>
</dbReference>
<keyword evidence="2" id="KW-0812">Transmembrane</keyword>
<dbReference type="InterPro" id="IPR051910">
    <property type="entry name" value="ComF/GntX_DNA_util-trans"/>
</dbReference>
<keyword evidence="2" id="KW-1133">Transmembrane helix</keyword>
<proteinExistence type="inferred from homology"/>
<dbReference type="OrthoDB" id="9779910at2"/>
<sequence length="200" mass="22825">MFEPYCIICKSKISFGKIVCENCLKKTYAPSLTEGDFKVYHYGKYEEPLSQLITEFKYNSHPKIGKIFGEKLASLFLKLNFPALNYYVSYVPSNYISKFEKGFVPAKLIAIYFSSILGFPLIDLFISKALKKQAQLSYKQRSKNVHNKIRLIQSPPENIIVVDDVYTTGSTMNEIANLLENKCEVIIGLTMAKTIHNHSL</sequence>
<gene>
    <name evidence="3" type="primary">comFC</name>
    <name evidence="3" type="ORF">DTL3_0026</name>
</gene>
<dbReference type="EMBL" id="LN824141">
    <property type="protein sequence ID" value="CEP77360.1"/>
    <property type="molecule type" value="Genomic_DNA"/>
</dbReference>